<name>A0A5E4EKL9_PRUDU</name>
<gene>
    <name evidence="1" type="ORF">ALMOND_2B013072</name>
</gene>
<dbReference type="AlphaFoldDB" id="A0A5E4EKL9"/>
<protein>
    <submittedName>
        <fullName evidence="1">Uncharacterized protein</fullName>
    </submittedName>
</protein>
<proteinExistence type="predicted"/>
<reference evidence="2" key="1">
    <citation type="journal article" date="2020" name="Plant J.">
        <title>Transposons played a major role in the diversification between the closely related almond and peach genomes: results from the almond genome sequence.</title>
        <authorList>
            <person name="Alioto T."/>
            <person name="Alexiou K.G."/>
            <person name="Bardil A."/>
            <person name="Barteri F."/>
            <person name="Castanera R."/>
            <person name="Cruz F."/>
            <person name="Dhingra A."/>
            <person name="Duval H."/>
            <person name="Fernandez I Marti A."/>
            <person name="Frias L."/>
            <person name="Galan B."/>
            <person name="Garcia J.L."/>
            <person name="Howad W."/>
            <person name="Gomez-Garrido J."/>
            <person name="Gut M."/>
            <person name="Julca I."/>
            <person name="Morata J."/>
            <person name="Puigdomenech P."/>
            <person name="Ribeca P."/>
            <person name="Rubio Cabetas M.J."/>
            <person name="Vlasova A."/>
            <person name="Wirthensohn M."/>
            <person name="Garcia-Mas J."/>
            <person name="Gabaldon T."/>
            <person name="Casacuberta J.M."/>
            <person name="Arus P."/>
        </authorList>
    </citation>
    <scope>NUCLEOTIDE SEQUENCE [LARGE SCALE GENOMIC DNA]</scope>
    <source>
        <strain evidence="2">cv. Texas</strain>
    </source>
</reference>
<evidence type="ECO:0000313" key="2">
    <source>
        <dbReference type="Proteomes" id="UP000327085"/>
    </source>
</evidence>
<organism evidence="1 2">
    <name type="scientific">Prunus dulcis</name>
    <name type="common">Almond</name>
    <name type="synonym">Amygdalus dulcis</name>
    <dbReference type="NCBI Taxonomy" id="3755"/>
    <lineage>
        <taxon>Eukaryota</taxon>
        <taxon>Viridiplantae</taxon>
        <taxon>Streptophyta</taxon>
        <taxon>Embryophyta</taxon>
        <taxon>Tracheophyta</taxon>
        <taxon>Spermatophyta</taxon>
        <taxon>Magnoliopsida</taxon>
        <taxon>eudicotyledons</taxon>
        <taxon>Gunneridae</taxon>
        <taxon>Pentapetalae</taxon>
        <taxon>rosids</taxon>
        <taxon>fabids</taxon>
        <taxon>Rosales</taxon>
        <taxon>Rosaceae</taxon>
        <taxon>Amygdaloideae</taxon>
        <taxon>Amygdaleae</taxon>
        <taxon>Prunus</taxon>
    </lineage>
</organism>
<dbReference type="Gramene" id="VVA16194">
    <property type="protein sequence ID" value="VVA16194"/>
    <property type="gene ID" value="Prudul26B013072"/>
</dbReference>
<dbReference type="EMBL" id="CABIKO010000018">
    <property type="protein sequence ID" value="VVA16194.1"/>
    <property type="molecule type" value="Genomic_DNA"/>
</dbReference>
<dbReference type="InParanoid" id="A0A5E4EKL9"/>
<accession>A0A5E4EKL9</accession>
<sequence>MAIALPKNAVAWLCRLRVSVRHPRPWHHGIYNLAPTPHDSMVPLLRAGRF</sequence>
<dbReference type="Proteomes" id="UP000327085">
    <property type="component" value="Chromosome 1"/>
</dbReference>
<evidence type="ECO:0000313" key="1">
    <source>
        <dbReference type="EMBL" id="VVA16194.1"/>
    </source>
</evidence>